<evidence type="ECO:0000313" key="1">
    <source>
        <dbReference type="EMBL" id="SNY95266.1"/>
    </source>
</evidence>
<dbReference type="EMBL" id="OBEH01000001">
    <property type="protein sequence ID" value="SNY95266.1"/>
    <property type="molecule type" value="Genomic_DNA"/>
</dbReference>
<gene>
    <name evidence="1" type="ORF">SAMN06265377_0933</name>
</gene>
<evidence type="ECO:0000313" key="2">
    <source>
        <dbReference type="Proteomes" id="UP000219048"/>
    </source>
</evidence>
<keyword evidence="2" id="KW-1185">Reference proteome</keyword>
<name>A0A285MH29_9FLAO</name>
<reference evidence="2" key="1">
    <citation type="submission" date="2017-09" db="EMBL/GenBank/DDBJ databases">
        <authorList>
            <person name="Varghese N."/>
            <person name="Submissions S."/>
        </authorList>
    </citation>
    <scope>NUCLEOTIDE SEQUENCE [LARGE SCALE GENOMIC DNA]</scope>
    <source>
        <strain evidence="2">DSM 25885</strain>
    </source>
</reference>
<dbReference type="AlphaFoldDB" id="A0A285MH29"/>
<protein>
    <submittedName>
        <fullName evidence="1">Uncharacterized protein</fullName>
    </submittedName>
</protein>
<sequence length="35" mass="4036">MTDYSIILLLMRKALYLLIPHNELKSDLSKSEASQ</sequence>
<proteinExistence type="predicted"/>
<organism evidence="1 2">
    <name type="scientific">Flagellimonas pacifica</name>
    <dbReference type="NCBI Taxonomy" id="1247520"/>
    <lineage>
        <taxon>Bacteria</taxon>
        <taxon>Pseudomonadati</taxon>
        <taxon>Bacteroidota</taxon>
        <taxon>Flavobacteriia</taxon>
        <taxon>Flavobacteriales</taxon>
        <taxon>Flavobacteriaceae</taxon>
        <taxon>Flagellimonas</taxon>
    </lineage>
</organism>
<accession>A0A285MH29</accession>
<dbReference type="Proteomes" id="UP000219048">
    <property type="component" value="Unassembled WGS sequence"/>
</dbReference>